<keyword evidence="3" id="KW-1003">Cell membrane</keyword>
<comment type="subcellular location">
    <subcellularLocation>
        <location evidence="1">Cell membrane</location>
        <topology evidence="1">Multi-pass membrane protein</topology>
    </subcellularLocation>
</comment>
<keyword evidence="2" id="KW-0813">Transport</keyword>
<sequence length="381" mass="40915">MKKIWILTIGMLALGMDAYIVAGLIPTISNSFNKSSSEIGQGVTVFTLFFAISAPIFSTLLAKSQVRNILVLAISVFALANLITALSPNYSIYIISRALAGLGAGVFSPIAISSSNHLISEKHKGKAIAFTVGGMSVGTVIGVPLGLEISKITNWRIAMLIIVIISVISLINILIFIPKFKIQSPPNLKSRFKLFLNSHVLRVVSVTLCAAIASLGLYTYLADIIKENSNSENLTFYFTAWGIGGLIGSFGIGFVIDKFRNTRLLMLIILLVLALSFILIIFSIKIPFLGFIPFVLWGAMGWATQAPQQHTLLQNHSEHGGSAVALNSSINYLGSAIGSALGGGILFISSNTIILIYGAILITIFGILLQILNISIDKEKK</sequence>
<feature type="transmembrane region" description="Helical" evidence="7">
    <location>
        <begin position="354"/>
        <end position="376"/>
    </location>
</feature>
<proteinExistence type="predicted"/>
<evidence type="ECO:0000256" key="2">
    <source>
        <dbReference type="ARBA" id="ARBA00022448"/>
    </source>
</evidence>
<evidence type="ECO:0000256" key="3">
    <source>
        <dbReference type="ARBA" id="ARBA00022475"/>
    </source>
</evidence>
<evidence type="ECO:0000256" key="4">
    <source>
        <dbReference type="ARBA" id="ARBA00022692"/>
    </source>
</evidence>
<gene>
    <name evidence="9" type="ORF">I9026_03835</name>
</gene>
<dbReference type="Pfam" id="PF07690">
    <property type="entry name" value="MFS_1"/>
    <property type="match status" value="1"/>
</dbReference>
<dbReference type="Proteomes" id="UP000597038">
    <property type="component" value="Unassembled WGS sequence"/>
</dbReference>
<dbReference type="RefSeq" id="WP_198092572.1">
    <property type="nucleotide sequence ID" value="NZ_CAJVAI010000015.1"/>
</dbReference>
<evidence type="ECO:0000256" key="6">
    <source>
        <dbReference type="ARBA" id="ARBA00023136"/>
    </source>
</evidence>
<evidence type="ECO:0000259" key="8">
    <source>
        <dbReference type="PROSITE" id="PS50850"/>
    </source>
</evidence>
<evidence type="ECO:0000256" key="1">
    <source>
        <dbReference type="ARBA" id="ARBA00004651"/>
    </source>
</evidence>
<keyword evidence="5 7" id="KW-1133">Transmembrane helix</keyword>
<dbReference type="PANTHER" id="PTHR43124">
    <property type="entry name" value="PURINE EFFLUX PUMP PBUE"/>
    <property type="match status" value="1"/>
</dbReference>
<feature type="transmembrane region" description="Helical" evidence="7">
    <location>
        <begin position="39"/>
        <end position="62"/>
    </location>
</feature>
<feature type="transmembrane region" description="Helical" evidence="7">
    <location>
        <begin position="69"/>
        <end position="86"/>
    </location>
</feature>
<evidence type="ECO:0000256" key="5">
    <source>
        <dbReference type="ARBA" id="ARBA00022989"/>
    </source>
</evidence>
<keyword evidence="6 7" id="KW-0472">Membrane</keyword>
<reference evidence="9 10" key="1">
    <citation type="submission" date="2020-12" db="EMBL/GenBank/DDBJ databases">
        <title>Genomic analysis of Staphylococcus felis from a cat with skin infection.</title>
        <authorList>
            <person name="Aslantas O."/>
            <person name="Keskin O."/>
            <person name="Buyukaltay K."/>
            <person name="Gullu Yucetepe A."/>
        </authorList>
    </citation>
    <scope>NUCLEOTIDE SEQUENCE [LARGE SCALE GENOMIC DNA]</scope>
    <source>
        <strain evidence="9 10">HARRANVET</strain>
    </source>
</reference>
<name>A0ABS0QMZ1_9STAP</name>
<accession>A0ABS0QMZ1</accession>
<feature type="transmembrane region" description="Helical" evidence="7">
    <location>
        <begin position="199"/>
        <end position="222"/>
    </location>
</feature>
<feature type="transmembrane region" description="Helical" evidence="7">
    <location>
        <begin position="157"/>
        <end position="178"/>
    </location>
</feature>
<keyword evidence="4 7" id="KW-0812">Transmembrane</keyword>
<dbReference type="PANTHER" id="PTHR43124:SF3">
    <property type="entry name" value="CHLORAMPHENICOL EFFLUX PUMP RV0191"/>
    <property type="match status" value="1"/>
</dbReference>
<organism evidence="9 10">
    <name type="scientific">Staphylococcus felis</name>
    <dbReference type="NCBI Taxonomy" id="46127"/>
    <lineage>
        <taxon>Bacteria</taxon>
        <taxon>Bacillati</taxon>
        <taxon>Bacillota</taxon>
        <taxon>Bacilli</taxon>
        <taxon>Bacillales</taxon>
        <taxon>Staphylococcaceae</taxon>
        <taxon>Staphylococcus</taxon>
    </lineage>
</organism>
<dbReference type="PROSITE" id="PS50850">
    <property type="entry name" value="MFS"/>
    <property type="match status" value="1"/>
</dbReference>
<dbReference type="EMBL" id="JAEDAQ010000004">
    <property type="protein sequence ID" value="MBH9580496.1"/>
    <property type="molecule type" value="Genomic_DNA"/>
</dbReference>
<dbReference type="InterPro" id="IPR011701">
    <property type="entry name" value="MFS"/>
</dbReference>
<evidence type="ECO:0000313" key="9">
    <source>
        <dbReference type="EMBL" id="MBH9580496.1"/>
    </source>
</evidence>
<dbReference type="Gene3D" id="1.20.1250.20">
    <property type="entry name" value="MFS general substrate transporter like domains"/>
    <property type="match status" value="1"/>
</dbReference>
<dbReference type="InterPro" id="IPR020846">
    <property type="entry name" value="MFS_dom"/>
</dbReference>
<feature type="transmembrane region" description="Helical" evidence="7">
    <location>
        <begin position="263"/>
        <end position="282"/>
    </location>
</feature>
<evidence type="ECO:0000256" key="7">
    <source>
        <dbReference type="SAM" id="Phobius"/>
    </source>
</evidence>
<keyword evidence="10" id="KW-1185">Reference proteome</keyword>
<dbReference type="InterPro" id="IPR050189">
    <property type="entry name" value="MFS_Efflux_Transporters"/>
</dbReference>
<comment type="caution">
    <text evidence="9">The sequence shown here is derived from an EMBL/GenBank/DDBJ whole genome shotgun (WGS) entry which is preliminary data.</text>
</comment>
<feature type="transmembrane region" description="Helical" evidence="7">
    <location>
        <begin position="92"/>
        <end position="115"/>
    </location>
</feature>
<dbReference type="CDD" id="cd17324">
    <property type="entry name" value="MFS_NepI_like"/>
    <property type="match status" value="1"/>
</dbReference>
<feature type="domain" description="Major facilitator superfamily (MFS) profile" evidence="8">
    <location>
        <begin position="3"/>
        <end position="381"/>
    </location>
</feature>
<dbReference type="InterPro" id="IPR036259">
    <property type="entry name" value="MFS_trans_sf"/>
</dbReference>
<evidence type="ECO:0000313" key="10">
    <source>
        <dbReference type="Proteomes" id="UP000597038"/>
    </source>
</evidence>
<feature type="transmembrane region" description="Helical" evidence="7">
    <location>
        <begin position="127"/>
        <end position="145"/>
    </location>
</feature>
<feature type="transmembrane region" description="Helical" evidence="7">
    <location>
        <begin position="234"/>
        <end position="256"/>
    </location>
</feature>
<dbReference type="SUPFAM" id="SSF103473">
    <property type="entry name" value="MFS general substrate transporter"/>
    <property type="match status" value="1"/>
</dbReference>
<protein>
    <submittedName>
        <fullName evidence="9">MFS transporter</fullName>
    </submittedName>
</protein>